<dbReference type="GO" id="GO:0022857">
    <property type="term" value="F:transmembrane transporter activity"/>
    <property type="evidence" value="ECO:0000318"/>
    <property type="project" value="GO_Central"/>
</dbReference>
<keyword evidence="3 7" id="KW-0812">Transmembrane</keyword>
<dbReference type="GO" id="GO:0055085">
    <property type="term" value="P:transmembrane transport"/>
    <property type="evidence" value="ECO:0000318"/>
    <property type="project" value="GO_Central"/>
</dbReference>
<feature type="transmembrane region" description="Helical" evidence="7">
    <location>
        <begin position="364"/>
        <end position="385"/>
    </location>
</feature>
<comment type="similarity">
    <text evidence="2">Belongs to the major facilitator superfamily. Proton-dependent oligopeptide transporter (POT/PTR) (TC 2.A.17) family.</text>
</comment>
<comment type="similarity">
    <text evidence="6">Belongs to the major facilitator superfamily. Phosphate:H(+) symporter (TC 2.A.1.9) family.</text>
</comment>
<evidence type="ECO:0000256" key="1">
    <source>
        <dbReference type="ARBA" id="ARBA00004141"/>
    </source>
</evidence>
<feature type="transmembrane region" description="Helical" evidence="7">
    <location>
        <begin position="332"/>
        <end position="357"/>
    </location>
</feature>
<dbReference type="Pfam" id="PF00854">
    <property type="entry name" value="PTR2"/>
    <property type="match status" value="1"/>
</dbReference>
<feature type="transmembrane region" description="Helical" evidence="7">
    <location>
        <begin position="57"/>
        <end position="85"/>
    </location>
</feature>
<feature type="transmembrane region" description="Helical" evidence="7">
    <location>
        <begin position="106"/>
        <end position="129"/>
    </location>
</feature>
<feature type="transmembrane region" description="Helical" evidence="7">
    <location>
        <begin position="288"/>
        <end position="312"/>
    </location>
</feature>
<dbReference type="GO" id="GO:0016020">
    <property type="term" value="C:membrane"/>
    <property type="evidence" value="ECO:0000318"/>
    <property type="project" value="GO_Central"/>
</dbReference>
<feature type="transmembrane region" description="Helical" evidence="7">
    <location>
        <begin position="486"/>
        <end position="506"/>
    </location>
</feature>
<name>A0A022RPZ8_ERYGU</name>
<dbReference type="InterPro" id="IPR000109">
    <property type="entry name" value="POT_fam"/>
</dbReference>
<evidence type="ECO:0000313" key="8">
    <source>
        <dbReference type="EMBL" id="EYU41868.1"/>
    </source>
</evidence>
<keyword evidence="5 7" id="KW-0472">Membrane</keyword>
<evidence type="ECO:0000256" key="2">
    <source>
        <dbReference type="ARBA" id="ARBA00005982"/>
    </source>
</evidence>
<evidence type="ECO:0000256" key="6">
    <source>
        <dbReference type="ARBA" id="ARBA00044504"/>
    </source>
</evidence>
<evidence type="ECO:0000256" key="5">
    <source>
        <dbReference type="ARBA" id="ARBA00023136"/>
    </source>
</evidence>
<dbReference type="AlphaFoldDB" id="A0A022RPZ8"/>
<proteinExistence type="inferred from homology"/>
<gene>
    <name evidence="8" type="ORF">MIMGU_mgv1a017898mg</name>
</gene>
<evidence type="ECO:0000256" key="3">
    <source>
        <dbReference type="ARBA" id="ARBA00022692"/>
    </source>
</evidence>
<dbReference type="EMBL" id="KI630319">
    <property type="protein sequence ID" value="EYU41868.1"/>
    <property type="molecule type" value="Genomic_DNA"/>
</dbReference>
<feature type="transmembrane region" description="Helical" evidence="7">
    <location>
        <begin position="419"/>
        <end position="438"/>
    </location>
</feature>
<evidence type="ECO:0000256" key="7">
    <source>
        <dbReference type="SAM" id="Phobius"/>
    </source>
</evidence>
<dbReference type="PANTHER" id="PTHR11654">
    <property type="entry name" value="OLIGOPEPTIDE TRANSPORTER-RELATED"/>
    <property type="match status" value="1"/>
</dbReference>
<feature type="transmembrane region" description="Helical" evidence="7">
    <location>
        <begin position="6"/>
        <end position="23"/>
    </location>
</feature>
<dbReference type="SUPFAM" id="SSF103473">
    <property type="entry name" value="MFS general substrate transporter"/>
    <property type="match status" value="1"/>
</dbReference>
<comment type="subcellular location">
    <subcellularLocation>
        <location evidence="1">Membrane</location>
        <topology evidence="1">Multi-pass membrane protein</topology>
    </subcellularLocation>
</comment>
<feature type="non-terminal residue" evidence="8">
    <location>
        <position position="1"/>
    </location>
</feature>
<dbReference type="Proteomes" id="UP000030748">
    <property type="component" value="Unassembled WGS sequence"/>
</dbReference>
<feature type="transmembrane region" description="Helical" evidence="7">
    <location>
        <begin position="177"/>
        <end position="195"/>
    </location>
</feature>
<feature type="transmembrane region" description="Helical" evidence="7">
    <location>
        <begin position="30"/>
        <end position="51"/>
    </location>
</feature>
<dbReference type="eggNOG" id="KOG1237">
    <property type="taxonomic scope" value="Eukaryota"/>
</dbReference>
<feature type="transmembrane region" description="Helical" evidence="7">
    <location>
        <begin position="526"/>
        <end position="549"/>
    </location>
</feature>
<feature type="transmembrane region" description="Helical" evidence="7">
    <location>
        <begin position="149"/>
        <end position="170"/>
    </location>
</feature>
<protein>
    <submittedName>
        <fullName evidence="8">Uncharacterized protein</fullName>
    </submittedName>
</protein>
<dbReference type="InterPro" id="IPR036259">
    <property type="entry name" value="MFS_trans_sf"/>
</dbReference>
<dbReference type="Gene3D" id="1.20.1250.20">
    <property type="entry name" value="MFS general substrate transporter like domains"/>
    <property type="match status" value="1"/>
</dbReference>
<evidence type="ECO:0000256" key="4">
    <source>
        <dbReference type="ARBA" id="ARBA00022989"/>
    </source>
</evidence>
<keyword evidence="9" id="KW-1185">Reference proteome</keyword>
<sequence length="568" mass="63733">LAWADILAIYAMWLLMAYLTDVWRLELTHASTIVTILWALFNLFPLFQAFLADTLTGTYGILFISTASFSAGLGLLTMSTPPVLAHSTGSCSEYKPECIGQPQKSLLYAAVPLIAFGMAGNLTFCSTFIAERANTTGEINVTWKNCAWFVYGDLPRAIVTLVAVLGLPYVKPWSLRFGIPAICTLVATLLFFSTLCSYKNILKPNGSPLTILIRVFVAAVSKFFYRVPADSNELYEIRNSQLHLVPHSRSLRCLDKAAILMPTKTVEEQANNKWRLCRITEVEETKKVVRLIPVWLTFILCGVVKAVGYTYFIEQLNHMNPKVGRLKVPLVLIIWFYEQAKLNGAQLCAVFITTLGFITGSKKLASSIGIAISMIIAILCCITAAKVESRRLGVVQMHGLVDKHDNRVPMTMFWLLPQFLLLGAFEGFFTIGSIIFFVDLSLMQEFIEQTLDSMDEPIDQTTASMQDFIDQPHFVMQRYLGHFNSGFSGIGILASILTVFIVGKISEKGGKMNWFQHDLNRSRLDKYYYTLAWLMAVNLVVFIVVSVIYRYKENRLKDREAAAQRGGI</sequence>
<keyword evidence="4 7" id="KW-1133">Transmembrane helix</keyword>
<reference evidence="8 9" key="1">
    <citation type="journal article" date="2013" name="Proc. Natl. Acad. Sci. U.S.A.">
        <title>Fine-scale variation in meiotic recombination in Mimulus inferred from population shotgun sequencing.</title>
        <authorList>
            <person name="Hellsten U."/>
            <person name="Wright K.M."/>
            <person name="Jenkins J."/>
            <person name="Shu S."/>
            <person name="Yuan Y."/>
            <person name="Wessler S.R."/>
            <person name="Schmutz J."/>
            <person name="Willis J.H."/>
            <person name="Rokhsar D.S."/>
        </authorList>
    </citation>
    <scope>NUCLEOTIDE SEQUENCE [LARGE SCALE GENOMIC DNA]</scope>
    <source>
        <strain evidence="9">cv. DUN x IM62</strain>
    </source>
</reference>
<organism evidence="8 9">
    <name type="scientific">Erythranthe guttata</name>
    <name type="common">Yellow monkey flower</name>
    <name type="synonym">Mimulus guttatus</name>
    <dbReference type="NCBI Taxonomy" id="4155"/>
    <lineage>
        <taxon>Eukaryota</taxon>
        <taxon>Viridiplantae</taxon>
        <taxon>Streptophyta</taxon>
        <taxon>Embryophyta</taxon>
        <taxon>Tracheophyta</taxon>
        <taxon>Spermatophyta</taxon>
        <taxon>Magnoliopsida</taxon>
        <taxon>eudicotyledons</taxon>
        <taxon>Gunneridae</taxon>
        <taxon>Pentapetalae</taxon>
        <taxon>asterids</taxon>
        <taxon>lamiids</taxon>
        <taxon>Lamiales</taxon>
        <taxon>Phrymaceae</taxon>
        <taxon>Erythranthe</taxon>
    </lineage>
</organism>
<evidence type="ECO:0000313" key="9">
    <source>
        <dbReference type="Proteomes" id="UP000030748"/>
    </source>
</evidence>
<accession>A0A022RPZ8</accession>